<accession>A0A811VHJ5</accession>
<evidence type="ECO:0000256" key="5">
    <source>
        <dbReference type="ARBA" id="ARBA00022927"/>
    </source>
</evidence>
<evidence type="ECO:0000256" key="6">
    <source>
        <dbReference type="ARBA" id="ARBA00023034"/>
    </source>
</evidence>
<dbReference type="OrthoDB" id="245173at2759"/>
<dbReference type="PANTHER" id="PTHR21443">
    <property type="entry name" value="CONSERVED OLIGOMERIC GOLGI COMPLEX COMPONENT 7"/>
    <property type="match status" value="1"/>
</dbReference>
<dbReference type="Proteomes" id="UP000606786">
    <property type="component" value="Unassembled WGS sequence"/>
</dbReference>
<keyword evidence="11" id="KW-1185">Reference proteome</keyword>
<dbReference type="GO" id="GO:0007030">
    <property type="term" value="P:Golgi organization"/>
    <property type="evidence" value="ECO:0007669"/>
    <property type="project" value="TreeGrafter"/>
</dbReference>
<evidence type="ECO:0000313" key="11">
    <source>
        <dbReference type="Proteomes" id="UP000606786"/>
    </source>
</evidence>
<dbReference type="AlphaFoldDB" id="A0A811VHJ5"/>
<comment type="caution">
    <text evidence="10">The sequence shown here is derived from an EMBL/GenBank/DDBJ whole genome shotgun (WGS) entry which is preliminary data.</text>
</comment>
<reference evidence="10" key="1">
    <citation type="submission" date="2020-11" db="EMBL/GenBank/DDBJ databases">
        <authorList>
            <person name="Whitehead M."/>
        </authorList>
    </citation>
    <scope>NUCLEOTIDE SEQUENCE</scope>
    <source>
        <strain evidence="10">EGII</strain>
    </source>
</reference>
<comment type="subcellular location">
    <subcellularLocation>
        <location evidence="1">Golgi apparatus membrane</location>
        <topology evidence="1">Peripheral membrane protein</topology>
    </subcellularLocation>
</comment>
<evidence type="ECO:0000256" key="8">
    <source>
        <dbReference type="ARBA" id="ARBA00031345"/>
    </source>
</evidence>
<keyword evidence="5" id="KW-0653">Protein transport</keyword>
<evidence type="ECO:0000256" key="7">
    <source>
        <dbReference type="ARBA" id="ARBA00023136"/>
    </source>
</evidence>
<feature type="coiled-coil region" evidence="9">
    <location>
        <begin position="121"/>
        <end position="176"/>
    </location>
</feature>
<gene>
    <name evidence="10" type="ORF">CCAP1982_LOCUS22697</name>
</gene>
<dbReference type="GO" id="GO:0017119">
    <property type="term" value="C:Golgi transport complex"/>
    <property type="evidence" value="ECO:0007669"/>
    <property type="project" value="InterPro"/>
</dbReference>
<dbReference type="GO" id="GO:0006890">
    <property type="term" value="P:retrograde vesicle-mediated transport, Golgi to endoplasmic reticulum"/>
    <property type="evidence" value="ECO:0007669"/>
    <property type="project" value="TreeGrafter"/>
</dbReference>
<dbReference type="GO" id="GO:0006886">
    <property type="term" value="P:intracellular protein transport"/>
    <property type="evidence" value="ECO:0007669"/>
    <property type="project" value="InterPro"/>
</dbReference>
<keyword evidence="4" id="KW-0813">Transport</keyword>
<evidence type="ECO:0000256" key="4">
    <source>
        <dbReference type="ARBA" id="ARBA00022448"/>
    </source>
</evidence>
<evidence type="ECO:0000313" key="10">
    <source>
        <dbReference type="EMBL" id="CAD7014717.1"/>
    </source>
</evidence>
<evidence type="ECO:0000256" key="3">
    <source>
        <dbReference type="ARBA" id="ARBA00020984"/>
    </source>
</evidence>
<protein>
    <recommendedName>
        <fullName evidence="3">Conserved oligomeric Golgi complex subunit 7</fullName>
    </recommendedName>
    <alternativeName>
        <fullName evidence="8">Component of oligomeric Golgi complex 7</fullName>
    </alternativeName>
</protein>
<proteinExistence type="inferred from homology"/>
<keyword evidence="7" id="KW-0472">Membrane</keyword>
<keyword evidence="6" id="KW-0333">Golgi apparatus</keyword>
<dbReference type="EMBL" id="CAJHJT010000056">
    <property type="protein sequence ID" value="CAD7014717.1"/>
    <property type="molecule type" value="Genomic_DNA"/>
</dbReference>
<name>A0A811VHJ5_CERCA</name>
<dbReference type="Pfam" id="PF10191">
    <property type="entry name" value="COG7"/>
    <property type="match status" value="1"/>
</dbReference>
<dbReference type="PANTHER" id="PTHR21443:SF0">
    <property type="entry name" value="CONSERVED OLIGOMERIC GOLGI COMPLEX SUBUNIT 7"/>
    <property type="match status" value="1"/>
</dbReference>
<keyword evidence="9" id="KW-0175">Coiled coil</keyword>
<dbReference type="GO" id="GO:0000139">
    <property type="term" value="C:Golgi membrane"/>
    <property type="evidence" value="ECO:0007669"/>
    <property type="project" value="UniProtKB-SubCell"/>
</dbReference>
<evidence type="ECO:0000256" key="9">
    <source>
        <dbReference type="SAM" id="Coils"/>
    </source>
</evidence>
<evidence type="ECO:0000256" key="2">
    <source>
        <dbReference type="ARBA" id="ARBA00005831"/>
    </source>
</evidence>
<organism evidence="10 11">
    <name type="scientific">Ceratitis capitata</name>
    <name type="common">Mediterranean fruit fly</name>
    <name type="synonym">Tephritis capitata</name>
    <dbReference type="NCBI Taxonomy" id="7213"/>
    <lineage>
        <taxon>Eukaryota</taxon>
        <taxon>Metazoa</taxon>
        <taxon>Ecdysozoa</taxon>
        <taxon>Arthropoda</taxon>
        <taxon>Hexapoda</taxon>
        <taxon>Insecta</taxon>
        <taxon>Pterygota</taxon>
        <taxon>Neoptera</taxon>
        <taxon>Endopterygota</taxon>
        <taxon>Diptera</taxon>
        <taxon>Brachycera</taxon>
        <taxon>Muscomorpha</taxon>
        <taxon>Tephritoidea</taxon>
        <taxon>Tephritidae</taxon>
        <taxon>Ceratitis</taxon>
        <taxon>Ceratitis</taxon>
    </lineage>
</organism>
<evidence type="ECO:0000256" key="1">
    <source>
        <dbReference type="ARBA" id="ARBA00004395"/>
    </source>
</evidence>
<dbReference type="InterPro" id="IPR019335">
    <property type="entry name" value="COG7"/>
</dbReference>
<comment type="similarity">
    <text evidence="2">Belongs to the COG7 family.</text>
</comment>
<sequence length="784" mass="89871">MTETFISKYFYRIITSRCQVATYRLKLLFILSKMDISALSEDTFSSIDWINSNFNKFLEEEAAEYRNTGDLPDRSGNDSLPMHFIDKYVSKLHLYIQQVHCAVDETGQKLVSSMPRVIKDAVFLQTEVEELKKRMHEMRVEMTVVQEETGDCMAALERLNTIQSKLQKAKESLQESDGWGNLICELEDCFEHNNLMGAFEKLLSLQKSLQVQEQLLGHNERLAQVEDFKNRLEALASPYVVQSFAESDLEKAKQYIHIFSGIQRVSQLEQYYRAVQKNSLQQKWKQILDTHATENTIQHQFLSIFYIHLLEHSQQQVRWCSEVFDNSQAIFQPISVVIELLPSLQPTRENYVLQLLKSSNERLELLEECAQANHKFMSHLTTFIDQSKLQISKEIKQQIVQSVYGFFQNFIDQYPRIEETNLSAQVDKMLVSHGSAGDMVRHLETCNQKIIDWLCESSERCRNITDDLALCKLIEIVSGILKKCLDNFLKTQRQVALSLASGTENWLALQSSMSLLQCLADFQIKLNKFEKTLQNRLIKLKETIISTKSDKIFNIVDILDIHEQKNLVNIIEKLQQNSVEINEPSKLFASIYAQVKTLCEDTHEIALNILLKPVEEHLLNIEPSQHLNSDSLSATMPEFSFVPQESITQIGQYLLTLPQHLEPLLFTPSALLKQALEICNAKYTQSIPCADILLSLVVEQCCQLYQSQILQVKVMPVSSSKQFAVDIEYLSNVLEELGLNISTSLSQILVLLKADSGNYLALSVGCEPRLVTAIRQMRNIVSTQ</sequence>